<feature type="domain" description="C-type lectin" evidence="2">
    <location>
        <begin position="40"/>
        <end position="139"/>
    </location>
</feature>
<accession>A0A6P8F059</accession>
<dbReference type="Pfam" id="PF00059">
    <property type="entry name" value="Lectin_C"/>
    <property type="match status" value="1"/>
</dbReference>
<dbReference type="InterPro" id="IPR050111">
    <property type="entry name" value="C-type_lectin/snaclec_domain"/>
</dbReference>
<reference evidence="4" key="1">
    <citation type="submission" date="2025-08" db="UniProtKB">
        <authorList>
            <consortium name="RefSeq"/>
        </authorList>
    </citation>
    <scope>IDENTIFICATION</scope>
</reference>
<keyword evidence="1" id="KW-0732">Signal</keyword>
<evidence type="ECO:0000313" key="4">
    <source>
        <dbReference type="RefSeq" id="XP_031417445.2"/>
    </source>
</evidence>
<proteinExistence type="predicted"/>
<sequence length="146" mass="16170">MMKKASILLLSAFLTAAFTCTPPTAEQKSDEGNMGACKSLGTRCFKFVSTARAWAESERHCVAMGGNLASVHSIDEYSFIQDLIREHTDGTPRTWIGGYDAVQEGLWFWSDGSRFDYTNWYPGEPNNSGSEHCIEMNFGGTVTNIH</sequence>
<protein>
    <submittedName>
        <fullName evidence="4">Ladderlectin-like</fullName>
    </submittedName>
</protein>
<dbReference type="InterPro" id="IPR001304">
    <property type="entry name" value="C-type_lectin-like"/>
</dbReference>
<dbReference type="PANTHER" id="PTHR22803">
    <property type="entry name" value="MANNOSE, PHOSPHOLIPASE, LECTIN RECEPTOR RELATED"/>
    <property type="match status" value="1"/>
</dbReference>
<organism evidence="3 4">
    <name type="scientific">Clupea harengus</name>
    <name type="common">Atlantic herring</name>
    <dbReference type="NCBI Taxonomy" id="7950"/>
    <lineage>
        <taxon>Eukaryota</taxon>
        <taxon>Metazoa</taxon>
        <taxon>Chordata</taxon>
        <taxon>Craniata</taxon>
        <taxon>Vertebrata</taxon>
        <taxon>Euteleostomi</taxon>
        <taxon>Actinopterygii</taxon>
        <taxon>Neopterygii</taxon>
        <taxon>Teleostei</taxon>
        <taxon>Clupei</taxon>
        <taxon>Clupeiformes</taxon>
        <taxon>Clupeoidei</taxon>
        <taxon>Clupeidae</taxon>
        <taxon>Clupea</taxon>
    </lineage>
</organism>
<evidence type="ECO:0000259" key="2">
    <source>
        <dbReference type="PROSITE" id="PS50041"/>
    </source>
</evidence>
<dbReference type="SMART" id="SM00034">
    <property type="entry name" value="CLECT"/>
    <property type="match status" value="1"/>
</dbReference>
<name>A0A6P8F059_CLUHA</name>
<gene>
    <name evidence="4" type="primary">LOC105910524</name>
</gene>
<dbReference type="GeneID" id="105910524"/>
<dbReference type="CDD" id="cd00037">
    <property type="entry name" value="CLECT"/>
    <property type="match status" value="1"/>
</dbReference>
<dbReference type="PROSITE" id="PS50041">
    <property type="entry name" value="C_TYPE_LECTIN_2"/>
    <property type="match status" value="1"/>
</dbReference>
<dbReference type="RefSeq" id="XP_031417445.2">
    <property type="nucleotide sequence ID" value="XM_031561585.2"/>
</dbReference>
<keyword evidence="3" id="KW-1185">Reference proteome</keyword>
<feature type="chain" id="PRO_5035253308" evidence="1">
    <location>
        <begin position="18"/>
        <end position="146"/>
    </location>
</feature>
<feature type="signal peptide" evidence="1">
    <location>
        <begin position="1"/>
        <end position="17"/>
    </location>
</feature>
<evidence type="ECO:0000313" key="3">
    <source>
        <dbReference type="Proteomes" id="UP000515152"/>
    </source>
</evidence>
<dbReference type="AlphaFoldDB" id="A0A6P8F059"/>
<dbReference type="OrthoDB" id="441660at2759"/>
<dbReference type="Proteomes" id="UP000515152">
    <property type="component" value="Chromosome 23"/>
</dbReference>
<dbReference type="KEGG" id="char:105910524"/>
<evidence type="ECO:0000256" key="1">
    <source>
        <dbReference type="SAM" id="SignalP"/>
    </source>
</evidence>